<dbReference type="NCBIfam" id="TIGR01722">
    <property type="entry name" value="MMSDH"/>
    <property type="match status" value="1"/>
</dbReference>
<dbReference type="Gene3D" id="3.40.605.10">
    <property type="entry name" value="Aldehyde Dehydrogenase, Chain A, domain 1"/>
    <property type="match status" value="1"/>
</dbReference>
<keyword evidence="6" id="KW-1185">Reference proteome</keyword>
<dbReference type="RefSeq" id="WP_085364722.1">
    <property type="nucleotide sequence ID" value="NZ_CAUJPZ010000009.1"/>
</dbReference>
<evidence type="ECO:0000256" key="2">
    <source>
        <dbReference type="ARBA" id="ARBA00023002"/>
    </source>
</evidence>
<organism evidence="5 6">
    <name type="scientific">Neisseria dentiae</name>
    <dbReference type="NCBI Taxonomy" id="194197"/>
    <lineage>
        <taxon>Bacteria</taxon>
        <taxon>Pseudomonadati</taxon>
        <taxon>Pseudomonadota</taxon>
        <taxon>Betaproteobacteria</taxon>
        <taxon>Neisseriales</taxon>
        <taxon>Neisseriaceae</taxon>
        <taxon>Neisseria</taxon>
    </lineage>
</organism>
<dbReference type="Gene3D" id="3.40.309.10">
    <property type="entry name" value="Aldehyde Dehydrogenase, Chain A, domain 2"/>
    <property type="match status" value="1"/>
</dbReference>
<dbReference type="SUPFAM" id="SSF53720">
    <property type="entry name" value="ALDH-like"/>
    <property type="match status" value="1"/>
</dbReference>
<dbReference type="InterPro" id="IPR010061">
    <property type="entry name" value="MeMal-semiAld_DH"/>
</dbReference>
<evidence type="ECO:0000313" key="5">
    <source>
        <dbReference type="EMBL" id="OSI18713.1"/>
    </source>
</evidence>
<protein>
    <recommendedName>
        <fullName evidence="1">methylmalonate-semialdehyde dehydrogenase (CoA acylating)</fullName>
        <ecNumber evidence="1">1.2.1.27</ecNumber>
    </recommendedName>
</protein>
<evidence type="ECO:0000259" key="4">
    <source>
        <dbReference type="Pfam" id="PF00171"/>
    </source>
</evidence>
<comment type="caution">
    <text evidence="5">The sequence shown here is derived from an EMBL/GenBank/DDBJ whole genome shotgun (WGS) entry which is preliminary data.</text>
</comment>
<dbReference type="GO" id="GO:0004491">
    <property type="term" value="F:methylmalonate-semialdehyde dehydrogenase (acylating, NAD) activity"/>
    <property type="evidence" value="ECO:0007669"/>
    <property type="project" value="UniProtKB-EC"/>
</dbReference>
<dbReference type="PROSITE" id="PS00070">
    <property type="entry name" value="ALDEHYDE_DEHYDR_CYS"/>
    <property type="match status" value="1"/>
</dbReference>
<feature type="domain" description="Aldehyde dehydrogenase" evidence="4">
    <location>
        <begin position="17"/>
        <end position="478"/>
    </location>
</feature>
<dbReference type="EMBL" id="MTBO01000001">
    <property type="protein sequence ID" value="OSI18713.1"/>
    <property type="molecule type" value="Genomic_DNA"/>
</dbReference>
<dbReference type="EC" id="1.2.1.27" evidence="1"/>
<dbReference type="STRING" id="194197.BWD09_00090"/>
<dbReference type="PANTHER" id="PTHR43866">
    <property type="entry name" value="MALONATE-SEMIALDEHYDE DEHYDROGENASE"/>
    <property type="match status" value="1"/>
</dbReference>
<dbReference type="InterPro" id="IPR016163">
    <property type="entry name" value="Ald_DH_C"/>
</dbReference>
<dbReference type="InterPro" id="IPR016160">
    <property type="entry name" value="Ald_DH_CS_CYS"/>
</dbReference>
<evidence type="ECO:0000256" key="3">
    <source>
        <dbReference type="ARBA" id="ARBA00023027"/>
    </source>
</evidence>
<evidence type="ECO:0000313" key="6">
    <source>
        <dbReference type="Proteomes" id="UP000193118"/>
    </source>
</evidence>
<keyword evidence="3" id="KW-0520">NAD</keyword>
<dbReference type="FunFam" id="3.40.309.10:FF:000002">
    <property type="entry name" value="Methylmalonate-semialdehyde dehydrogenase (Acylating)"/>
    <property type="match status" value="1"/>
</dbReference>
<evidence type="ECO:0000256" key="1">
    <source>
        <dbReference type="ARBA" id="ARBA00013048"/>
    </source>
</evidence>
<sequence>MTHIVGHFINGKIINDTAHTQDVYNPSTGEVSKQVALAGKATVEEAVAAAQAAFPEWRKTPVMKRARIMFRYKELLEQNRDKICELIGSEHGKIVHDAAGELQRGIENVEFACGAPEMLKGEYSKNVGPDIDSWSDFQPLGVVAGITPFNFPAMVPLWMFPLAIVCGNTFVLKPSERDPSVCLFLAQLMQEAGLPDGVLNVVNGGKEAVDTLLTDNRVQAVSFVGSTPIAKYIYATATANGKRCQALGGAKNHAIVLPDADLDNVVNSLLGAAFGSSGERCMALSVAVAVGDEIAERMVAGIKEGMKTMKVGPFSDKSNHFGPLITAAHKAKVEGYIASAEEQGATIVVDGRNPSVPGYENGFYLGGTLIDHVTPDMVSYQEEIFGPVLQVVRVKTMQEAMDLINNHIYGNGTCIYTRDGEAARYFADNILVGMVGVNIPLPVPVAYHSFGGWKQSMFGDLGTYGPDGTRFYTRRKTVTQRWPTSEVREGAVFSMPTLG</sequence>
<dbReference type="InterPro" id="IPR016161">
    <property type="entry name" value="Ald_DH/histidinol_DH"/>
</dbReference>
<keyword evidence="2" id="KW-0560">Oxidoreductase</keyword>
<dbReference type="InterPro" id="IPR015590">
    <property type="entry name" value="Aldehyde_DH_dom"/>
</dbReference>
<dbReference type="AlphaFoldDB" id="A0A1X3DFL8"/>
<dbReference type="InterPro" id="IPR016162">
    <property type="entry name" value="Ald_DH_N"/>
</dbReference>
<dbReference type="Pfam" id="PF00171">
    <property type="entry name" value="Aldedh"/>
    <property type="match status" value="1"/>
</dbReference>
<dbReference type="PANTHER" id="PTHR43866:SF4">
    <property type="entry name" value="MALONATE-SEMIALDEHYDE DEHYDROGENASE"/>
    <property type="match status" value="1"/>
</dbReference>
<gene>
    <name evidence="5" type="ORF">BWD09_00090</name>
</gene>
<accession>A0A1X3DFL8</accession>
<dbReference type="FunFam" id="3.40.605.10:FF:000003">
    <property type="entry name" value="Methylmalonate-semialdehyde dehydrogenase [acylating]"/>
    <property type="match status" value="1"/>
</dbReference>
<name>A0A1X3DFL8_9NEIS</name>
<reference evidence="6" key="1">
    <citation type="submission" date="2017-01" db="EMBL/GenBank/DDBJ databases">
        <authorList>
            <person name="Wolfgang W.J."/>
            <person name="Cole J."/>
            <person name="Wroblewski D."/>
            <person name="Mcginnis J."/>
            <person name="Musser K.A."/>
        </authorList>
    </citation>
    <scope>NUCLEOTIDE SEQUENCE [LARGE SCALE GENOMIC DNA]</scope>
    <source>
        <strain evidence="6">DSM 19151</strain>
    </source>
</reference>
<dbReference type="GO" id="GO:0006574">
    <property type="term" value="P:L-valine catabolic process"/>
    <property type="evidence" value="ECO:0007669"/>
    <property type="project" value="TreeGrafter"/>
</dbReference>
<dbReference type="CDD" id="cd07085">
    <property type="entry name" value="ALDH_F6_MMSDH"/>
    <property type="match status" value="1"/>
</dbReference>
<dbReference type="GO" id="GO:0006210">
    <property type="term" value="P:thymine catabolic process"/>
    <property type="evidence" value="ECO:0007669"/>
    <property type="project" value="TreeGrafter"/>
</dbReference>
<dbReference type="GeneID" id="94580714"/>
<proteinExistence type="predicted"/>
<dbReference type="OrthoDB" id="6187633at2"/>
<dbReference type="Proteomes" id="UP000193118">
    <property type="component" value="Unassembled WGS sequence"/>
</dbReference>